<accession>A0A9W9RSY6</accession>
<comment type="caution">
    <text evidence="2">The sequence shown here is derived from an EMBL/GenBank/DDBJ whole genome shotgun (WGS) entry which is preliminary data.</text>
</comment>
<dbReference type="Proteomes" id="UP001147752">
    <property type="component" value="Unassembled WGS sequence"/>
</dbReference>
<dbReference type="AlphaFoldDB" id="A0A9W9RSY6"/>
<sequence length="286" mass="31917">MIPAIQKEKIQASAYLEDPTHPKQVKDLLDGSSSDSIETVATKKRKRGDRSGAKHLRMSSSKETLTLGSIHSRTPKTSKSSRKSSHKRDGGVTKSEPSDQQISNEAPSAKPKNRFELPGFPPSEFIVPRDLELGLGIFDCPPERETSYEPVSEYLPEQHDEVPTPYTPVLRGVSQYNERIRSQCGGTCENWLARQMYDELDDISTRIEDIMRGIRVMLEQKGAMDDCEDFDGFDHHFGDYHFEESPGVFEGGPENPLELSDGENNALFVADERARPSESGVVSGDE</sequence>
<proteinExistence type="predicted"/>
<keyword evidence="3" id="KW-1185">Reference proteome</keyword>
<reference evidence="2" key="2">
    <citation type="journal article" date="2023" name="IMA Fungus">
        <title>Comparative genomic study of the Penicillium genus elucidates a diverse pangenome and 15 lateral gene transfer events.</title>
        <authorList>
            <person name="Petersen C."/>
            <person name="Sorensen T."/>
            <person name="Nielsen M.R."/>
            <person name="Sondergaard T.E."/>
            <person name="Sorensen J.L."/>
            <person name="Fitzpatrick D.A."/>
            <person name="Frisvad J.C."/>
            <person name="Nielsen K.L."/>
        </authorList>
    </citation>
    <scope>NUCLEOTIDE SEQUENCE</scope>
    <source>
        <strain evidence="2">IBT 3081</strain>
    </source>
</reference>
<dbReference type="OrthoDB" id="4346499at2759"/>
<feature type="compositionally biased region" description="Basic and acidic residues" evidence="1">
    <location>
        <begin position="18"/>
        <end position="29"/>
    </location>
</feature>
<evidence type="ECO:0000313" key="3">
    <source>
        <dbReference type="Proteomes" id="UP001147752"/>
    </source>
</evidence>
<feature type="compositionally biased region" description="Basic residues" evidence="1">
    <location>
        <begin position="73"/>
        <end position="86"/>
    </location>
</feature>
<gene>
    <name evidence="2" type="ORF">N7517_007956</name>
</gene>
<dbReference type="RefSeq" id="XP_056576537.1">
    <property type="nucleotide sequence ID" value="XM_056725686.1"/>
</dbReference>
<protein>
    <submittedName>
        <fullName evidence="2">Uncharacterized protein</fullName>
    </submittedName>
</protein>
<feature type="compositionally biased region" description="Polar residues" evidence="1">
    <location>
        <begin position="58"/>
        <end position="69"/>
    </location>
</feature>
<name>A0A9W9RSY6_9EURO</name>
<feature type="region of interest" description="Disordered" evidence="1">
    <location>
        <begin position="13"/>
        <end position="119"/>
    </location>
</feature>
<reference evidence="2" key="1">
    <citation type="submission" date="2022-12" db="EMBL/GenBank/DDBJ databases">
        <authorList>
            <person name="Petersen C."/>
        </authorList>
    </citation>
    <scope>NUCLEOTIDE SEQUENCE</scope>
    <source>
        <strain evidence="2">IBT 3081</strain>
    </source>
</reference>
<feature type="compositionally biased region" description="Basic residues" evidence="1">
    <location>
        <begin position="42"/>
        <end position="57"/>
    </location>
</feature>
<dbReference type="EMBL" id="JAPZBT010000003">
    <property type="protein sequence ID" value="KAJ5365070.1"/>
    <property type="molecule type" value="Genomic_DNA"/>
</dbReference>
<evidence type="ECO:0000313" key="2">
    <source>
        <dbReference type="EMBL" id="KAJ5365070.1"/>
    </source>
</evidence>
<organism evidence="2 3">
    <name type="scientific">Penicillium concentricum</name>
    <dbReference type="NCBI Taxonomy" id="293559"/>
    <lineage>
        <taxon>Eukaryota</taxon>
        <taxon>Fungi</taxon>
        <taxon>Dikarya</taxon>
        <taxon>Ascomycota</taxon>
        <taxon>Pezizomycotina</taxon>
        <taxon>Eurotiomycetes</taxon>
        <taxon>Eurotiomycetidae</taxon>
        <taxon>Eurotiales</taxon>
        <taxon>Aspergillaceae</taxon>
        <taxon>Penicillium</taxon>
    </lineage>
</organism>
<evidence type="ECO:0000256" key="1">
    <source>
        <dbReference type="SAM" id="MobiDB-lite"/>
    </source>
</evidence>
<dbReference type="GeneID" id="81464869"/>